<name>A0A8S9Q7U4_BRACR</name>
<accession>A0A8S9Q7U4</accession>
<dbReference type="Pfam" id="PF14929">
    <property type="entry name" value="TAF1_subA"/>
    <property type="match status" value="1"/>
</dbReference>
<reference evidence="1" key="1">
    <citation type="submission" date="2019-12" db="EMBL/GenBank/DDBJ databases">
        <title>Genome sequencing and annotation of Brassica cretica.</title>
        <authorList>
            <person name="Studholme D.J."/>
            <person name="Sarris P."/>
        </authorList>
    </citation>
    <scope>NUCLEOTIDE SEQUENCE</scope>
    <source>
        <strain evidence="1">PFS-109/04</strain>
        <tissue evidence="1">Leaf</tissue>
    </source>
</reference>
<gene>
    <name evidence="1" type="ORF">F2Q69_00046948</name>
</gene>
<dbReference type="Proteomes" id="UP000712600">
    <property type="component" value="Unassembled WGS sequence"/>
</dbReference>
<sequence length="451" mass="52128">MVKIEVKPEMCEEIKTKDHKHLLRVLMQGTVRDVSPTMNRLKYEERLLVWFEQICHFIELQFDLYLLDNYLYANAYLLPFVRMMRSRDLGNLPWTNLFIGITFYRCKYSKELQPEEADSIENASYMSESRSDVMAECSARDESLYSVESVRNELEASVMNYERNTPGESPPQLFTAPPRIYASSEENRETLKDGVAFDPALIQIPGDMDLWLLPLKPPEDHDCHRKIVSDSYYKDAVEYMRLTMQSPRYVSLTCITSSCTYVENCLKYLKLLLLIGGLVDEAMKVVEEMCNKIHDIKPFRIKAAMMEKFHHKSEMLAKCYEDILKIDPTCVTTLKKLIVMSKEVGYSRESLIEMIALHVEASFPDAEIWKEFAEVLILVFENGDEDRMSVCFNGSGEEGSQQTYSVRYNPIPKPSLCFSFLLFNLMAHRHQLFSYALQPSYSAASPAATND</sequence>
<proteinExistence type="predicted"/>
<dbReference type="AlphaFoldDB" id="A0A8S9Q7U4"/>
<protein>
    <submittedName>
        <fullName evidence="1">Uncharacterized protein</fullName>
    </submittedName>
</protein>
<evidence type="ECO:0000313" key="2">
    <source>
        <dbReference type="Proteomes" id="UP000712600"/>
    </source>
</evidence>
<dbReference type="PANTHER" id="PTHR36720:SF3">
    <property type="entry name" value="BNAA06G01070D PROTEIN"/>
    <property type="match status" value="1"/>
</dbReference>
<dbReference type="InterPro" id="IPR039495">
    <property type="entry name" value="TAF1A"/>
</dbReference>
<dbReference type="PANTHER" id="PTHR36720">
    <property type="entry name" value="TAF RNA POLYMERASE I SUBUNIT A"/>
    <property type="match status" value="1"/>
</dbReference>
<comment type="caution">
    <text evidence="1">The sequence shown here is derived from an EMBL/GenBank/DDBJ whole genome shotgun (WGS) entry which is preliminary data.</text>
</comment>
<dbReference type="GO" id="GO:0006360">
    <property type="term" value="P:transcription by RNA polymerase I"/>
    <property type="evidence" value="ECO:0007669"/>
    <property type="project" value="InterPro"/>
</dbReference>
<dbReference type="GO" id="GO:0000120">
    <property type="term" value="C:RNA polymerase I transcription regulator complex"/>
    <property type="evidence" value="ECO:0007669"/>
    <property type="project" value="InterPro"/>
</dbReference>
<dbReference type="EMBL" id="QGKX02001347">
    <property type="protein sequence ID" value="KAF3526692.1"/>
    <property type="molecule type" value="Genomic_DNA"/>
</dbReference>
<evidence type="ECO:0000313" key="1">
    <source>
        <dbReference type="EMBL" id="KAF3526692.1"/>
    </source>
</evidence>
<organism evidence="1 2">
    <name type="scientific">Brassica cretica</name>
    <name type="common">Mustard</name>
    <dbReference type="NCBI Taxonomy" id="69181"/>
    <lineage>
        <taxon>Eukaryota</taxon>
        <taxon>Viridiplantae</taxon>
        <taxon>Streptophyta</taxon>
        <taxon>Embryophyta</taxon>
        <taxon>Tracheophyta</taxon>
        <taxon>Spermatophyta</taxon>
        <taxon>Magnoliopsida</taxon>
        <taxon>eudicotyledons</taxon>
        <taxon>Gunneridae</taxon>
        <taxon>Pentapetalae</taxon>
        <taxon>rosids</taxon>
        <taxon>malvids</taxon>
        <taxon>Brassicales</taxon>
        <taxon>Brassicaceae</taxon>
        <taxon>Brassiceae</taxon>
        <taxon>Brassica</taxon>
    </lineage>
</organism>